<organism evidence="2 3">
    <name type="scientific">Streptomyces monticola</name>
    <dbReference type="NCBI Taxonomy" id="2666263"/>
    <lineage>
        <taxon>Bacteria</taxon>
        <taxon>Bacillati</taxon>
        <taxon>Actinomycetota</taxon>
        <taxon>Actinomycetes</taxon>
        <taxon>Kitasatosporales</taxon>
        <taxon>Streptomycetaceae</taxon>
        <taxon>Streptomyces</taxon>
    </lineage>
</organism>
<evidence type="ECO:0008006" key="4">
    <source>
        <dbReference type="Google" id="ProtNLM"/>
    </source>
</evidence>
<dbReference type="EMBL" id="JBHTCF010000003">
    <property type="protein sequence ID" value="MFC7304707.1"/>
    <property type="molecule type" value="Genomic_DNA"/>
</dbReference>
<feature type="compositionally biased region" description="Basic and acidic residues" evidence="1">
    <location>
        <begin position="141"/>
        <end position="152"/>
    </location>
</feature>
<evidence type="ECO:0000313" key="2">
    <source>
        <dbReference type="EMBL" id="MFC7304707.1"/>
    </source>
</evidence>
<keyword evidence="3" id="KW-1185">Reference proteome</keyword>
<gene>
    <name evidence="2" type="ORF">ACFQVC_10815</name>
</gene>
<evidence type="ECO:0000313" key="3">
    <source>
        <dbReference type="Proteomes" id="UP001596523"/>
    </source>
</evidence>
<evidence type="ECO:0000256" key="1">
    <source>
        <dbReference type="SAM" id="MobiDB-lite"/>
    </source>
</evidence>
<comment type="caution">
    <text evidence="2">The sequence shown here is derived from an EMBL/GenBank/DDBJ whole genome shotgun (WGS) entry which is preliminary data.</text>
</comment>
<dbReference type="RefSeq" id="WP_381829402.1">
    <property type="nucleotide sequence ID" value="NZ_JBHTCF010000003.1"/>
</dbReference>
<sequence>MGGFLNALGQKLAERWLTLLVLPGALFLAAATAARVLGQAHALDHRRLTGRITEWAQAPAASTVGGQVILLGAVLAAAAAVGLAAQGLGSLVKGAALAADWRTWPAPLRGWARGLVTRRRARWAAAAREYRRQLDADARALARSGRRADPAPRRAAHHAMRRVAAEEPDRPTWSGDRIHAAAVRLDRDDHLDLPLVWPHVWLLLPETTRADITAAEQALARATTLGGWALLYAPLAAWWWPAAPVAVAVALTARHRVRGAADTYARLVEAAARLHTNDLAAQLGIEPPGPSGPPVGETLTQRLSPGTPLPAPAEETPPGTDHG</sequence>
<feature type="region of interest" description="Disordered" evidence="1">
    <location>
        <begin position="282"/>
        <end position="323"/>
    </location>
</feature>
<name>A0ABW2JFY8_9ACTN</name>
<protein>
    <recommendedName>
        <fullName evidence="4">Vegetative cell wall protein gp1</fullName>
    </recommendedName>
</protein>
<accession>A0ABW2JFY8</accession>
<proteinExistence type="predicted"/>
<dbReference type="Proteomes" id="UP001596523">
    <property type="component" value="Unassembled WGS sequence"/>
</dbReference>
<feature type="compositionally biased region" description="Low complexity" evidence="1">
    <location>
        <begin position="312"/>
        <end position="323"/>
    </location>
</feature>
<reference evidence="3" key="1">
    <citation type="journal article" date="2019" name="Int. J. Syst. Evol. Microbiol.">
        <title>The Global Catalogue of Microorganisms (GCM) 10K type strain sequencing project: providing services to taxonomists for standard genome sequencing and annotation.</title>
        <authorList>
            <consortium name="The Broad Institute Genomics Platform"/>
            <consortium name="The Broad Institute Genome Sequencing Center for Infectious Disease"/>
            <person name="Wu L."/>
            <person name="Ma J."/>
        </authorList>
    </citation>
    <scope>NUCLEOTIDE SEQUENCE [LARGE SCALE GENOMIC DNA]</scope>
    <source>
        <strain evidence="3">SYNS20</strain>
    </source>
</reference>
<feature type="region of interest" description="Disordered" evidence="1">
    <location>
        <begin position="141"/>
        <end position="168"/>
    </location>
</feature>